<proteinExistence type="predicted"/>
<dbReference type="PANTHER" id="PTHR30160">
    <property type="entry name" value="TETRAACYLDISACCHARIDE 4'-KINASE-RELATED"/>
    <property type="match status" value="1"/>
</dbReference>
<protein>
    <submittedName>
        <fullName evidence="3">Heptosyltransferase</fullName>
    </submittedName>
</protein>
<sequence length="335" mass="37756">MKKDFKKILIIQTAFLGDVILATPLAEKLRRHYPNAQIDFLVKKGNESLLNNNPILNEVLVFEKKDKIRNLSKIISKIRSNKYDLLINLHRFGSSGIISFLSGAKYKIGFDKNPFAFCYNKKVIHQIGDNTHEVSRNLSLIEDITDSKPEKPRLYYSKEDEQKVQPLKGNSYICMAPASVWFTKQFPEDQWVELINRITSKYKIYLLGGPGDSTLCNSIINKTENKKVESLAGKLSLLQSCALMKDAVLNYVNDSGPLHLASSVNANVCAIFCSTVPSFGFGPLSDFSRVVQMEAELQCRPCNLHGYKACPQGHFKCAKDIRVEQLVKVLSEVES</sequence>
<dbReference type="PANTHER" id="PTHR30160:SF1">
    <property type="entry name" value="LIPOPOLYSACCHARIDE 1,2-N-ACETYLGLUCOSAMINETRANSFERASE-RELATED"/>
    <property type="match status" value="1"/>
</dbReference>
<dbReference type="Gene3D" id="3.40.50.2000">
    <property type="entry name" value="Glycogen Phosphorylase B"/>
    <property type="match status" value="2"/>
</dbReference>
<comment type="caution">
    <text evidence="3">The sequence shown here is derived from an EMBL/GenBank/DDBJ whole genome shotgun (WGS) entry which is preliminary data.</text>
</comment>
<dbReference type="CDD" id="cd03789">
    <property type="entry name" value="GT9_LPS_heptosyltransferase"/>
    <property type="match status" value="1"/>
</dbReference>
<keyword evidence="1" id="KW-0328">Glycosyltransferase</keyword>
<dbReference type="InterPro" id="IPR051199">
    <property type="entry name" value="LPS_LOS_Heptosyltrfase"/>
</dbReference>
<evidence type="ECO:0000313" key="4">
    <source>
        <dbReference type="Proteomes" id="UP000030185"/>
    </source>
</evidence>
<dbReference type="GO" id="GO:0009244">
    <property type="term" value="P:lipopolysaccharide core region biosynthetic process"/>
    <property type="evidence" value="ECO:0007669"/>
    <property type="project" value="TreeGrafter"/>
</dbReference>
<evidence type="ECO:0000256" key="2">
    <source>
        <dbReference type="ARBA" id="ARBA00022679"/>
    </source>
</evidence>
<evidence type="ECO:0000256" key="1">
    <source>
        <dbReference type="ARBA" id="ARBA00022676"/>
    </source>
</evidence>
<dbReference type="GO" id="GO:0008713">
    <property type="term" value="F:ADP-heptose-lipopolysaccharide heptosyltransferase activity"/>
    <property type="evidence" value="ECO:0007669"/>
    <property type="project" value="TreeGrafter"/>
</dbReference>
<dbReference type="Pfam" id="PF01075">
    <property type="entry name" value="Glyco_transf_9"/>
    <property type="match status" value="1"/>
</dbReference>
<name>A0A098LCI6_9BACT</name>
<reference evidence="3 4" key="1">
    <citation type="submission" date="2014-09" db="EMBL/GenBank/DDBJ databases">
        <title>Sporocytophaga myxococcoides PG-01 genome sequencing.</title>
        <authorList>
            <person name="Liu L."/>
            <person name="Gao P.J."/>
            <person name="Chen G.J."/>
            <person name="Wang L.S."/>
        </authorList>
    </citation>
    <scope>NUCLEOTIDE SEQUENCE [LARGE SCALE GENOMIC DNA]</scope>
    <source>
        <strain evidence="3 4">PG-01</strain>
    </source>
</reference>
<organism evidence="3 4">
    <name type="scientific">Sporocytophaga myxococcoides</name>
    <dbReference type="NCBI Taxonomy" id="153721"/>
    <lineage>
        <taxon>Bacteria</taxon>
        <taxon>Pseudomonadati</taxon>
        <taxon>Bacteroidota</taxon>
        <taxon>Cytophagia</taxon>
        <taxon>Cytophagales</taxon>
        <taxon>Cytophagaceae</taxon>
        <taxon>Sporocytophaga</taxon>
    </lineage>
</organism>
<dbReference type="EMBL" id="BBLT01000002">
    <property type="protein sequence ID" value="GAL84182.1"/>
    <property type="molecule type" value="Genomic_DNA"/>
</dbReference>
<dbReference type="RefSeq" id="WP_045461155.1">
    <property type="nucleotide sequence ID" value="NZ_BBLT01000002.1"/>
</dbReference>
<dbReference type="STRING" id="153721.MYP_1410"/>
<dbReference type="GO" id="GO:0005829">
    <property type="term" value="C:cytosol"/>
    <property type="evidence" value="ECO:0007669"/>
    <property type="project" value="TreeGrafter"/>
</dbReference>
<dbReference type="eggNOG" id="COG0859">
    <property type="taxonomic scope" value="Bacteria"/>
</dbReference>
<evidence type="ECO:0000313" key="3">
    <source>
        <dbReference type="EMBL" id="GAL84182.1"/>
    </source>
</evidence>
<accession>A0A098LCI6</accession>
<dbReference type="InterPro" id="IPR002201">
    <property type="entry name" value="Glyco_trans_9"/>
</dbReference>
<keyword evidence="4" id="KW-1185">Reference proteome</keyword>
<gene>
    <name evidence="3" type="ORF">MYP_1410</name>
</gene>
<dbReference type="SUPFAM" id="SSF53756">
    <property type="entry name" value="UDP-Glycosyltransferase/glycogen phosphorylase"/>
    <property type="match status" value="1"/>
</dbReference>
<dbReference type="AlphaFoldDB" id="A0A098LCI6"/>
<keyword evidence="2 3" id="KW-0808">Transferase</keyword>
<dbReference type="Proteomes" id="UP000030185">
    <property type="component" value="Unassembled WGS sequence"/>
</dbReference>